<evidence type="ECO:0000313" key="3">
    <source>
        <dbReference type="Proteomes" id="UP000749740"/>
    </source>
</evidence>
<dbReference type="AlphaFoldDB" id="A0A9Q3M7N1"/>
<dbReference type="RefSeq" id="WP_221133325.1">
    <property type="nucleotide sequence ID" value="NZ_JABDYC010000001.1"/>
</dbReference>
<evidence type="ECO:0000256" key="1">
    <source>
        <dbReference type="SAM" id="MobiDB-lite"/>
    </source>
</evidence>
<dbReference type="GO" id="GO:0004519">
    <property type="term" value="F:endonuclease activity"/>
    <property type="evidence" value="ECO:0007669"/>
    <property type="project" value="UniProtKB-KW"/>
</dbReference>
<feature type="region of interest" description="Disordered" evidence="1">
    <location>
        <begin position="58"/>
        <end position="116"/>
    </location>
</feature>
<dbReference type="Gene3D" id="1.10.30.50">
    <property type="match status" value="1"/>
</dbReference>
<dbReference type="EMBL" id="JABDYC010000001">
    <property type="protein sequence ID" value="MBX5021176.1"/>
    <property type="molecule type" value="Genomic_DNA"/>
</dbReference>
<organism evidence="2 3">
    <name type="scientific">Rhizobium lentis</name>
    <dbReference type="NCBI Taxonomy" id="1138194"/>
    <lineage>
        <taxon>Bacteria</taxon>
        <taxon>Pseudomonadati</taxon>
        <taxon>Pseudomonadota</taxon>
        <taxon>Alphaproteobacteria</taxon>
        <taxon>Hyphomicrobiales</taxon>
        <taxon>Rhizobiaceae</taxon>
        <taxon>Rhizobium/Agrobacterium group</taxon>
        <taxon>Rhizobium</taxon>
    </lineage>
</organism>
<evidence type="ECO:0000313" key="2">
    <source>
        <dbReference type="EMBL" id="MBX5021176.1"/>
    </source>
</evidence>
<keyword evidence="2" id="KW-0540">Nuclease</keyword>
<comment type="caution">
    <text evidence="2">The sequence shown here is derived from an EMBL/GenBank/DDBJ whole genome shotgun (WGS) entry which is preliminary data.</text>
</comment>
<reference evidence="2" key="1">
    <citation type="submission" date="2020-04" db="EMBL/GenBank/DDBJ databases">
        <title>Global-level population genomics: horizontal gene transfer, symbiosis and evolution in Rhizobia.</title>
        <authorList>
            <person name="Gai Y."/>
        </authorList>
    </citation>
    <scope>NUCLEOTIDE SEQUENCE</scope>
    <source>
        <strain evidence="2">BLR57</strain>
    </source>
</reference>
<dbReference type="CDD" id="cd00085">
    <property type="entry name" value="HNHc"/>
    <property type="match status" value="1"/>
</dbReference>
<name>A0A9Q3M7N1_9HYPH</name>
<dbReference type="InterPro" id="IPR003615">
    <property type="entry name" value="HNH_nuc"/>
</dbReference>
<accession>A0A9Q3M7N1</accession>
<feature type="compositionally biased region" description="Basic and acidic residues" evidence="1">
    <location>
        <begin position="58"/>
        <end position="87"/>
    </location>
</feature>
<gene>
    <name evidence="2" type="ORF">HJB63_01030</name>
</gene>
<proteinExistence type="predicted"/>
<keyword evidence="2" id="KW-0378">Hydrolase</keyword>
<sequence>MRTVEEWIGKTDDEKVPPRVRLRVFEKFGGICQLSGRKIMPGDEWDLDHIKAIWRGGEHRESNLHPALREKHREKSGDEQSEQAKADRVRKKHLGIWPSSRAKIKSRGFAKTRNAG</sequence>
<keyword evidence="2" id="KW-0255">Endonuclease</keyword>
<protein>
    <submittedName>
        <fullName evidence="2">HNH endonuclease</fullName>
    </submittedName>
</protein>
<dbReference type="Proteomes" id="UP000749740">
    <property type="component" value="Unassembled WGS sequence"/>
</dbReference>